<gene>
    <name evidence="1" type="ORF">VTK73DRAFT_5611</name>
</gene>
<evidence type="ECO:0000313" key="1">
    <source>
        <dbReference type="EMBL" id="KAL1835489.1"/>
    </source>
</evidence>
<evidence type="ECO:0000313" key="2">
    <source>
        <dbReference type="Proteomes" id="UP001586593"/>
    </source>
</evidence>
<name>A0ABR3V128_9PEZI</name>
<sequence length="100" mass="11374">MHLSQCCQQDSMTYCASDYRYVQCDGSTLTNRRRLNDWCEQVPWSGTVTPDSSLRGYRCSMLSPAVPARNRAEAAPGTRVCMRSIICFGSGCWRRMYSEV</sequence>
<accession>A0ABR3V128</accession>
<dbReference type="EMBL" id="JAZHXJ010003123">
    <property type="protein sequence ID" value="KAL1835489.1"/>
    <property type="molecule type" value="Genomic_DNA"/>
</dbReference>
<dbReference type="Proteomes" id="UP001586593">
    <property type="component" value="Unassembled WGS sequence"/>
</dbReference>
<proteinExistence type="predicted"/>
<comment type="caution">
    <text evidence="1">The sequence shown here is derived from an EMBL/GenBank/DDBJ whole genome shotgun (WGS) entry which is preliminary data.</text>
</comment>
<reference evidence="1 2" key="1">
    <citation type="journal article" date="2024" name="Commun. Biol.">
        <title>Comparative genomic analysis of thermophilic fungi reveals convergent evolutionary adaptations and gene losses.</title>
        <authorList>
            <person name="Steindorff A.S."/>
            <person name="Aguilar-Pontes M.V."/>
            <person name="Robinson A.J."/>
            <person name="Andreopoulos B."/>
            <person name="LaButti K."/>
            <person name="Kuo A."/>
            <person name="Mondo S."/>
            <person name="Riley R."/>
            <person name="Otillar R."/>
            <person name="Haridas S."/>
            <person name="Lipzen A."/>
            <person name="Grimwood J."/>
            <person name="Schmutz J."/>
            <person name="Clum A."/>
            <person name="Reid I.D."/>
            <person name="Moisan M.C."/>
            <person name="Butler G."/>
            <person name="Nguyen T.T.M."/>
            <person name="Dewar K."/>
            <person name="Conant G."/>
            <person name="Drula E."/>
            <person name="Henrissat B."/>
            <person name="Hansel C."/>
            <person name="Singer S."/>
            <person name="Hutchinson M.I."/>
            <person name="de Vries R.P."/>
            <person name="Natvig D.O."/>
            <person name="Powell A.J."/>
            <person name="Tsang A."/>
            <person name="Grigoriev I.V."/>
        </authorList>
    </citation>
    <scope>NUCLEOTIDE SEQUENCE [LARGE SCALE GENOMIC DNA]</scope>
    <source>
        <strain evidence="1 2">ATCC 24622</strain>
    </source>
</reference>
<organism evidence="1 2">
    <name type="scientific">Phialemonium thermophilum</name>
    <dbReference type="NCBI Taxonomy" id="223376"/>
    <lineage>
        <taxon>Eukaryota</taxon>
        <taxon>Fungi</taxon>
        <taxon>Dikarya</taxon>
        <taxon>Ascomycota</taxon>
        <taxon>Pezizomycotina</taxon>
        <taxon>Sordariomycetes</taxon>
        <taxon>Sordariomycetidae</taxon>
        <taxon>Cephalothecales</taxon>
        <taxon>Cephalothecaceae</taxon>
        <taxon>Phialemonium</taxon>
    </lineage>
</organism>
<protein>
    <submittedName>
        <fullName evidence="1">Uncharacterized protein</fullName>
    </submittedName>
</protein>
<keyword evidence="2" id="KW-1185">Reference proteome</keyword>